<evidence type="ECO:0000313" key="1">
    <source>
        <dbReference type="EMBL" id="SHK61918.1"/>
    </source>
</evidence>
<organism evidence="1 2">
    <name type="scientific">Pseudonocardia thermophila</name>
    <dbReference type="NCBI Taxonomy" id="1848"/>
    <lineage>
        <taxon>Bacteria</taxon>
        <taxon>Bacillati</taxon>
        <taxon>Actinomycetota</taxon>
        <taxon>Actinomycetes</taxon>
        <taxon>Pseudonocardiales</taxon>
        <taxon>Pseudonocardiaceae</taxon>
        <taxon>Pseudonocardia</taxon>
    </lineage>
</organism>
<proteinExistence type="predicted"/>
<dbReference type="OrthoDB" id="5195799at2"/>
<dbReference type="Proteomes" id="UP000184363">
    <property type="component" value="Unassembled WGS sequence"/>
</dbReference>
<sequence length="105" mass="10673">MAGPDPASPAPDPAELAERVAAAVIRVPGVVALHPGAYGDVLTYLPGRRLAGVRIGRPSEPVEVGLVVGLDRPIPDVVVDVRAAVAGVCGDRPVDVTVADVREAP</sequence>
<accession>A0A1M6TYM6</accession>
<name>A0A1M6TYM6_PSETH</name>
<dbReference type="RefSeq" id="WP_073457350.1">
    <property type="nucleotide sequence ID" value="NZ_CALGVN010000044.1"/>
</dbReference>
<reference evidence="1 2" key="1">
    <citation type="submission" date="2016-11" db="EMBL/GenBank/DDBJ databases">
        <authorList>
            <person name="Jaros S."/>
            <person name="Januszkiewicz K."/>
            <person name="Wedrychowicz H."/>
        </authorList>
    </citation>
    <scope>NUCLEOTIDE SEQUENCE [LARGE SCALE GENOMIC DNA]</scope>
    <source>
        <strain evidence="1 2">DSM 43832</strain>
    </source>
</reference>
<evidence type="ECO:0008006" key="3">
    <source>
        <dbReference type="Google" id="ProtNLM"/>
    </source>
</evidence>
<protein>
    <recommendedName>
        <fullName evidence="3">Asp23 family, cell envelope-related function</fullName>
    </recommendedName>
</protein>
<dbReference type="EMBL" id="FRAP01000009">
    <property type="protein sequence ID" value="SHK61918.1"/>
    <property type="molecule type" value="Genomic_DNA"/>
</dbReference>
<dbReference type="STRING" id="1848.SAMN05443637_10921"/>
<keyword evidence="2" id="KW-1185">Reference proteome</keyword>
<evidence type="ECO:0000313" key="2">
    <source>
        <dbReference type="Proteomes" id="UP000184363"/>
    </source>
</evidence>
<dbReference type="AlphaFoldDB" id="A0A1M6TYM6"/>
<gene>
    <name evidence="1" type="ORF">SAMN05443637_10921</name>
</gene>